<evidence type="ECO:0000313" key="3">
    <source>
        <dbReference type="EMBL" id="GFK95352.1"/>
    </source>
</evidence>
<evidence type="ECO:0000256" key="1">
    <source>
        <dbReference type="SAM" id="SignalP"/>
    </source>
</evidence>
<dbReference type="Pfam" id="PF07007">
    <property type="entry name" value="LprI"/>
    <property type="match status" value="1"/>
</dbReference>
<organism evidence="3 4">
    <name type="scientific">Fundidesulfovibrio magnetotacticus</name>
    <dbReference type="NCBI Taxonomy" id="2730080"/>
    <lineage>
        <taxon>Bacteria</taxon>
        <taxon>Pseudomonadati</taxon>
        <taxon>Thermodesulfobacteriota</taxon>
        <taxon>Desulfovibrionia</taxon>
        <taxon>Desulfovibrionales</taxon>
        <taxon>Desulfovibrionaceae</taxon>
        <taxon>Fundidesulfovibrio</taxon>
    </lineage>
</organism>
<feature type="signal peptide" evidence="1">
    <location>
        <begin position="1"/>
        <end position="28"/>
    </location>
</feature>
<keyword evidence="1" id="KW-0732">Signal</keyword>
<comment type="caution">
    <text evidence="3">The sequence shown here is derived from an EMBL/GenBank/DDBJ whole genome shotgun (WGS) entry which is preliminary data.</text>
</comment>
<name>A0A6V8LSA3_9BACT</name>
<protein>
    <recommendedName>
        <fullName evidence="2">Lysozyme inhibitor LprI-like N-terminal domain-containing protein</fullName>
    </recommendedName>
</protein>
<dbReference type="AlphaFoldDB" id="A0A6V8LSA3"/>
<sequence length="127" mass="13995">MTPGAIRPLRAFPALLLLLALFSGPTLAQDCDKASSVPDMTECARLRLRAAERELGAVYGDLLDSEDKDLAQAVRAAQEAWMRWREAEGKLAASGVTDPGVAQLERTRQEARMTEERLMDLKALRGR</sequence>
<dbReference type="InterPro" id="IPR009739">
    <property type="entry name" value="LprI-like_N"/>
</dbReference>
<evidence type="ECO:0000259" key="2">
    <source>
        <dbReference type="Pfam" id="PF07007"/>
    </source>
</evidence>
<reference evidence="3 4" key="1">
    <citation type="submission" date="2020-04" db="EMBL/GenBank/DDBJ databases">
        <authorList>
            <consortium name="Desulfovibrio sp. FSS-1 genome sequencing consortium"/>
            <person name="Shimoshige H."/>
            <person name="Kobayashi H."/>
            <person name="Maekawa T."/>
        </authorList>
    </citation>
    <scope>NUCLEOTIDE SEQUENCE [LARGE SCALE GENOMIC DNA]</scope>
    <source>
        <strain evidence="3 4">SIID29052-01</strain>
    </source>
</reference>
<dbReference type="EMBL" id="BLTE01000016">
    <property type="protein sequence ID" value="GFK95352.1"/>
    <property type="molecule type" value="Genomic_DNA"/>
</dbReference>
<reference evidence="3 4" key="2">
    <citation type="submission" date="2020-05" db="EMBL/GenBank/DDBJ databases">
        <title>Draft genome sequence of Desulfovibrio sp. strainFSS-1.</title>
        <authorList>
            <person name="Shimoshige H."/>
            <person name="Kobayashi H."/>
            <person name="Maekawa T."/>
        </authorList>
    </citation>
    <scope>NUCLEOTIDE SEQUENCE [LARGE SCALE GENOMIC DNA]</scope>
    <source>
        <strain evidence="3 4">SIID29052-01</strain>
    </source>
</reference>
<dbReference type="Proteomes" id="UP000494245">
    <property type="component" value="Unassembled WGS sequence"/>
</dbReference>
<feature type="domain" description="Lysozyme inhibitor LprI-like N-terminal" evidence="2">
    <location>
        <begin position="31"/>
        <end position="121"/>
    </location>
</feature>
<proteinExistence type="predicted"/>
<keyword evidence="4" id="KW-1185">Reference proteome</keyword>
<feature type="chain" id="PRO_5029013877" description="Lysozyme inhibitor LprI-like N-terminal domain-containing protein" evidence="1">
    <location>
        <begin position="29"/>
        <end position="127"/>
    </location>
</feature>
<evidence type="ECO:0000313" key="4">
    <source>
        <dbReference type="Proteomes" id="UP000494245"/>
    </source>
</evidence>
<gene>
    <name evidence="3" type="ORF">NNJEOMEG_03214</name>
</gene>
<accession>A0A6V8LSA3</accession>
<dbReference type="Gene3D" id="1.20.1270.180">
    <property type="match status" value="1"/>
</dbReference>